<dbReference type="SMART" id="SM00267">
    <property type="entry name" value="GGDEF"/>
    <property type="match status" value="1"/>
</dbReference>
<dbReference type="PANTHER" id="PTHR45138:SF9">
    <property type="entry name" value="DIGUANYLATE CYCLASE DGCM-RELATED"/>
    <property type="match status" value="1"/>
</dbReference>
<dbReference type="EC" id="2.7.7.65" evidence="1"/>
<evidence type="ECO:0000256" key="2">
    <source>
        <dbReference type="ARBA" id="ARBA00034247"/>
    </source>
</evidence>
<gene>
    <name evidence="5" type="ORF">C1H71_14000</name>
</gene>
<evidence type="ECO:0000259" key="4">
    <source>
        <dbReference type="PROSITE" id="PS50887"/>
    </source>
</evidence>
<protein>
    <recommendedName>
        <fullName evidence="1">diguanylate cyclase</fullName>
        <ecNumber evidence="1">2.7.7.65</ecNumber>
    </recommendedName>
</protein>
<feature type="transmembrane region" description="Helical" evidence="3">
    <location>
        <begin position="12"/>
        <end position="33"/>
    </location>
</feature>
<dbReference type="KEGG" id="ifl:C1H71_14000"/>
<dbReference type="InterPro" id="IPR000160">
    <property type="entry name" value="GGDEF_dom"/>
</dbReference>
<organism evidence="5 6">
    <name type="scientific">Iodobacter fluviatilis</name>
    <dbReference type="NCBI Taxonomy" id="537"/>
    <lineage>
        <taxon>Bacteria</taxon>
        <taxon>Pseudomonadati</taxon>
        <taxon>Pseudomonadota</taxon>
        <taxon>Betaproteobacteria</taxon>
        <taxon>Neisseriales</taxon>
        <taxon>Chitinibacteraceae</taxon>
        <taxon>Iodobacter</taxon>
    </lineage>
</organism>
<name>A0A7G3GAV8_9NEIS</name>
<feature type="domain" description="GGDEF" evidence="4">
    <location>
        <begin position="307"/>
        <end position="436"/>
    </location>
</feature>
<evidence type="ECO:0000313" key="6">
    <source>
        <dbReference type="Proteomes" id="UP000515917"/>
    </source>
</evidence>
<dbReference type="EMBL" id="CP025781">
    <property type="protein sequence ID" value="QBC44527.1"/>
    <property type="molecule type" value="Genomic_DNA"/>
</dbReference>
<evidence type="ECO:0000313" key="5">
    <source>
        <dbReference type="EMBL" id="QBC44527.1"/>
    </source>
</evidence>
<dbReference type="AlphaFoldDB" id="A0A7G3GAV8"/>
<dbReference type="Pfam" id="PF00990">
    <property type="entry name" value="GGDEF"/>
    <property type="match status" value="1"/>
</dbReference>
<dbReference type="GO" id="GO:1902201">
    <property type="term" value="P:negative regulation of bacterial-type flagellum-dependent cell motility"/>
    <property type="evidence" value="ECO:0007669"/>
    <property type="project" value="TreeGrafter"/>
</dbReference>
<dbReference type="InterPro" id="IPR050469">
    <property type="entry name" value="Diguanylate_Cyclase"/>
</dbReference>
<dbReference type="RefSeq" id="WP_130107065.1">
    <property type="nucleotide sequence ID" value="NZ_CP025781.1"/>
</dbReference>
<keyword evidence="3" id="KW-1133">Transmembrane helix</keyword>
<evidence type="ECO:0000256" key="3">
    <source>
        <dbReference type="SAM" id="Phobius"/>
    </source>
</evidence>
<dbReference type="Gene3D" id="3.30.70.270">
    <property type="match status" value="1"/>
</dbReference>
<dbReference type="GO" id="GO:0043709">
    <property type="term" value="P:cell adhesion involved in single-species biofilm formation"/>
    <property type="evidence" value="ECO:0007669"/>
    <property type="project" value="TreeGrafter"/>
</dbReference>
<dbReference type="Proteomes" id="UP000515917">
    <property type="component" value="Chromosome"/>
</dbReference>
<dbReference type="GO" id="GO:0052621">
    <property type="term" value="F:diguanylate cyclase activity"/>
    <property type="evidence" value="ECO:0007669"/>
    <property type="project" value="UniProtKB-EC"/>
</dbReference>
<dbReference type="SUPFAM" id="SSF55073">
    <property type="entry name" value="Nucleotide cyclase"/>
    <property type="match status" value="1"/>
</dbReference>
<keyword evidence="6" id="KW-1185">Reference proteome</keyword>
<proteinExistence type="predicted"/>
<dbReference type="GO" id="GO:0005886">
    <property type="term" value="C:plasma membrane"/>
    <property type="evidence" value="ECO:0007669"/>
    <property type="project" value="TreeGrafter"/>
</dbReference>
<accession>A0A7G3GAV8</accession>
<dbReference type="CDD" id="cd01949">
    <property type="entry name" value="GGDEF"/>
    <property type="match status" value="1"/>
</dbReference>
<dbReference type="PROSITE" id="PS50887">
    <property type="entry name" value="GGDEF"/>
    <property type="match status" value="1"/>
</dbReference>
<keyword evidence="3" id="KW-0472">Membrane</keyword>
<dbReference type="FunFam" id="3.30.70.270:FF:000001">
    <property type="entry name" value="Diguanylate cyclase domain protein"/>
    <property type="match status" value="1"/>
</dbReference>
<dbReference type="PANTHER" id="PTHR45138">
    <property type="entry name" value="REGULATORY COMPONENTS OF SENSORY TRANSDUCTION SYSTEM"/>
    <property type="match status" value="1"/>
</dbReference>
<reference evidence="5 6" key="1">
    <citation type="submission" date="2018-01" db="EMBL/GenBank/DDBJ databases">
        <title>Genome sequence of Iodobacter sp. strain PCH194 isolated from Indian Trans-Himalaya.</title>
        <authorList>
            <person name="Kumar V."/>
            <person name="Thakur V."/>
            <person name="Kumar S."/>
            <person name="Singh D."/>
        </authorList>
    </citation>
    <scope>NUCLEOTIDE SEQUENCE [LARGE SCALE GENOMIC DNA]</scope>
    <source>
        <strain evidence="5 6">PCH194</strain>
    </source>
</reference>
<comment type="catalytic activity">
    <reaction evidence="2">
        <text>2 GTP = 3',3'-c-di-GMP + 2 diphosphate</text>
        <dbReference type="Rhea" id="RHEA:24898"/>
        <dbReference type="ChEBI" id="CHEBI:33019"/>
        <dbReference type="ChEBI" id="CHEBI:37565"/>
        <dbReference type="ChEBI" id="CHEBI:58805"/>
        <dbReference type="EC" id="2.7.7.65"/>
    </reaction>
</comment>
<evidence type="ECO:0000256" key="1">
    <source>
        <dbReference type="ARBA" id="ARBA00012528"/>
    </source>
</evidence>
<dbReference type="InterPro" id="IPR029787">
    <property type="entry name" value="Nucleotide_cyclase"/>
</dbReference>
<dbReference type="NCBIfam" id="TIGR00254">
    <property type="entry name" value="GGDEF"/>
    <property type="match status" value="1"/>
</dbReference>
<keyword evidence="3" id="KW-0812">Transmembrane</keyword>
<dbReference type="InterPro" id="IPR043128">
    <property type="entry name" value="Rev_trsase/Diguanyl_cyclase"/>
</dbReference>
<sequence length="437" mass="50615">MPTHKIINRWRNLQTIHLLLAALIILTTVLLVWQHFGMNTFLRFDPSHFKKISVNDDREHINGKSISRLTTSPDFWRLDCQLNEGYRAPYCSLDLDLSLGEQGINIDNYDQITIRYRYPIPNEQALLMLVNFNPVYSTLDDYRSQKFNEVFLPSTNEWLTSHLNGNQFNVASWWVAYKKILPEWTINEFNNVREIRLATGMYPQQQQYQIDLAYIELSGKWISTHNLQLLLLVLWGGSAACWLIAELRRAMRALHRSHTRHADLENTQRHLKELNQLLAERSMRDPLTLAFNREGLSVILANEQPNTPSSIIFIDIDYFKKINDNYGHAIGDQVLCLLTQHIQQQIRPSEKLIRLGGEEFVLLCQHSALAQAGQLAEKLRLWLFSQSWPTGTSLSCSFGVAERLENESFEAALHRADLALYRAKTAGRNRVEIAEEE</sequence>